<dbReference type="SUPFAM" id="SSF53067">
    <property type="entry name" value="Actin-like ATPase domain"/>
    <property type="match status" value="1"/>
</dbReference>
<accession>A0ABQ2NWG8</accession>
<keyword evidence="4" id="KW-0418">Kinase</keyword>
<dbReference type="EMBL" id="BMLW01000007">
    <property type="protein sequence ID" value="GGP12064.1"/>
    <property type="molecule type" value="Genomic_DNA"/>
</dbReference>
<comment type="similarity">
    <text evidence="2">Belongs to the ROK (NagC/XylR) family.</text>
</comment>
<dbReference type="RefSeq" id="WP_188734848.1">
    <property type="nucleotide sequence ID" value="NZ_BMLW01000007.1"/>
</dbReference>
<dbReference type="Pfam" id="PF13412">
    <property type="entry name" value="HTH_24"/>
    <property type="match status" value="1"/>
</dbReference>
<reference evidence="5" key="1">
    <citation type="journal article" date="2019" name="Int. J. Syst. Evol. Microbiol.">
        <title>The Global Catalogue of Microorganisms (GCM) 10K type strain sequencing project: providing services to taxonomists for standard genome sequencing and annotation.</title>
        <authorList>
            <consortium name="The Broad Institute Genomics Platform"/>
            <consortium name="The Broad Institute Genome Sequencing Center for Infectious Disease"/>
            <person name="Wu L."/>
            <person name="Ma J."/>
        </authorList>
    </citation>
    <scope>NUCLEOTIDE SEQUENCE [LARGE SCALE GENOMIC DNA]</scope>
    <source>
        <strain evidence="5">CGMCC 1.7693</strain>
    </source>
</reference>
<name>A0ABQ2NWG8_9BACI</name>
<dbReference type="PANTHER" id="PTHR18964">
    <property type="entry name" value="ROK (REPRESSOR, ORF, KINASE) FAMILY"/>
    <property type="match status" value="1"/>
</dbReference>
<proteinExistence type="inferred from homology"/>
<keyword evidence="5" id="KW-1185">Reference proteome</keyword>
<dbReference type="GO" id="GO:0004674">
    <property type="term" value="F:protein serine/threonine kinase activity"/>
    <property type="evidence" value="ECO:0007669"/>
    <property type="project" value="UniProtKB-KW"/>
</dbReference>
<dbReference type="PROSITE" id="PS01125">
    <property type="entry name" value="ROK"/>
    <property type="match status" value="1"/>
</dbReference>
<keyword evidence="4" id="KW-0808">Transferase</keyword>
<dbReference type="InterPro" id="IPR049874">
    <property type="entry name" value="ROK_cs"/>
</dbReference>
<dbReference type="Pfam" id="PF00480">
    <property type="entry name" value="ROK"/>
    <property type="match status" value="1"/>
</dbReference>
<keyword evidence="4" id="KW-0723">Serine/threonine-protein kinase</keyword>
<dbReference type="InterPro" id="IPR000600">
    <property type="entry name" value="ROK"/>
</dbReference>
<keyword evidence="3" id="KW-0859">Xylose metabolism</keyword>
<evidence type="ECO:0000256" key="2">
    <source>
        <dbReference type="ARBA" id="ARBA00006479"/>
    </source>
</evidence>
<comment type="caution">
    <text evidence="4">The sequence shown here is derived from an EMBL/GenBank/DDBJ whole genome shotgun (WGS) entry which is preliminary data.</text>
</comment>
<evidence type="ECO:0000256" key="1">
    <source>
        <dbReference type="ARBA" id="ARBA00002486"/>
    </source>
</evidence>
<dbReference type="InterPro" id="IPR036390">
    <property type="entry name" value="WH_DNA-bd_sf"/>
</dbReference>
<protein>
    <submittedName>
        <fullName evidence="4">Serine/threonine protein kinase</fullName>
    </submittedName>
</protein>
<dbReference type="Gene3D" id="3.30.420.40">
    <property type="match status" value="2"/>
</dbReference>
<dbReference type="SUPFAM" id="SSF46785">
    <property type="entry name" value="Winged helix' DNA-binding domain"/>
    <property type="match status" value="1"/>
</dbReference>
<dbReference type="Gene3D" id="1.10.10.10">
    <property type="entry name" value="Winged helix-like DNA-binding domain superfamily/Winged helix DNA-binding domain"/>
    <property type="match status" value="1"/>
</dbReference>
<evidence type="ECO:0000313" key="4">
    <source>
        <dbReference type="EMBL" id="GGP12064.1"/>
    </source>
</evidence>
<evidence type="ECO:0000256" key="3">
    <source>
        <dbReference type="ARBA" id="ARBA00022629"/>
    </source>
</evidence>
<dbReference type="Proteomes" id="UP000641206">
    <property type="component" value="Unassembled WGS sequence"/>
</dbReference>
<comment type="function">
    <text evidence="1">Transcriptional repressor of xylose-utilizing enzymes.</text>
</comment>
<dbReference type="InterPro" id="IPR043129">
    <property type="entry name" value="ATPase_NBD"/>
</dbReference>
<dbReference type="PANTHER" id="PTHR18964:SF149">
    <property type="entry name" value="BIFUNCTIONAL UDP-N-ACETYLGLUCOSAMINE 2-EPIMERASE_N-ACETYLMANNOSAMINE KINASE"/>
    <property type="match status" value="1"/>
</dbReference>
<evidence type="ECO:0000313" key="5">
    <source>
        <dbReference type="Proteomes" id="UP000641206"/>
    </source>
</evidence>
<keyword evidence="3" id="KW-0119">Carbohydrate metabolism</keyword>
<organism evidence="4 5">
    <name type="scientific">Oceanobacillus neutriphilus</name>
    <dbReference type="NCBI Taxonomy" id="531815"/>
    <lineage>
        <taxon>Bacteria</taxon>
        <taxon>Bacillati</taxon>
        <taxon>Bacillota</taxon>
        <taxon>Bacilli</taxon>
        <taxon>Bacillales</taxon>
        <taxon>Bacillaceae</taxon>
        <taxon>Oceanobacillus</taxon>
    </lineage>
</organism>
<sequence>MFNLKYDQKRIRKYHYFLLLSLIQKHKNISRTQLAKITKMSNTTVGKIINELIDDELILEIGNTVGDAGRRAKLLTINSKGAYIIAVEIDLEYTNIALVALNGTILSSLQINLNANQNPNTVMDIIIKNIKLLMTKFQPEIKEKILAIGIGLPGLITWPKGEVLVVPQFHWKDVKVKSYIEARLDYIVYIDTDVRTALLAESLFGNMTQYDNSACIYVGSGVGGAVMMNGEILRGHHNMLGEIGHITIDPDGALCDCGRLGCLQTFFCSSDLEKKAQMPINEIFQAYDREELWAKRLIEQARKYLALTIANISCIYNPEAVLLTGPMIWKYPQLSDGIENLAQTYAWSALKTSYKIVKPSETRNNGIIGASAIVLNEFLRFTNDDINNFDF</sequence>
<gene>
    <name evidence="4" type="ORF">GCM10011346_26570</name>
</gene>
<dbReference type="InterPro" id="IPR036388">
    <property type="entry name" value="WH-like_DNA-bd_sf"/>
</dbReference>